<keyword evidence="2" id="KW-1185">Reference proteome</keyword>
<reference evidence="1 2" key="1">
    <citation type="journal article" date="2017" name="Environ. Microbiol. Rep.">
        <title>Genetic diversity of marine anaerobic ammonium-oxidizing bacteria as revealed by genomic and proteomic analyses of 'Candidatus Scalindua japonica'.</title>
        <authorList>
            <person name="Oshiki M."/>
            <person name="Mizuto K."/>
            <person name="Kimura Z."/>
            <person name="Kindaichi T."/>
            <person name="Satoh H."/>
            <person name="Okabe S."/>
        </authorList>
    </citation>
    <scope>NUCLEOTIDE SEQUENCE [LARGE SCALE GENOMIC DNA]</scope>
    <source>
        <strain evidence="2">husup-a2</strain>
    </source>
</reference>
<protein>
    <submittedName>
        <fullName evidence="1">Phosphoribosylformylglycinamidine (FGAM) synthase, synthetase domain</fullName>
    </submittedName>
</protein>
<comment type="caution">
    <text evidence="1">The sequence shown here is derived from an EMBL/GenBank/DDBJ whole genome shotgun (WGS) entry which is preliminary data.</text>
</comment>
<gene>
    <name evidence="1" type="ORF">SCALIN_C29_0083</name>
</gene>
<accession>A0A286U2D9</accession>
<sequence>MYLDKIFATKPVGFNEFKQAINSLLEFSAASELSKNATLANGYFGIKSARGGKKLPPDIFLTK</sequence>
<evidence type="ECO:0000313" key="1">
    <source>
        <dbReference type="EMBL" id="GAX62299.1"/>
    </source>
</evidence>
<organism evidence="1 2">
    <name type="scientific">Candidatus Scalindua japonica</name>
    <dbReference type="NCBI Taxonomy" id="1284222"/>
    <lineage>
        <taxon>Bacteria</taxon>
        <taxon>Pseudomonadati</taxon>
        <taxon>Planctomycetota</taxon>
        <taxon>Candidatus Brocadiia</taxon>
        <taxon>Candidatus Brocadiales</taxon>
        <taxon>Candidatus Scalinduaceae</taxon>
        <taxon>Candidatus Scalindua</taxon>
    </lineage>
</organism>
<name>A0A286U2D9_9BACT</name>
<dbReference type="EMBL" id="BAOS01000029">
    <property type="protein sequence ID" value="GAX62299.1"/>
    <property type="molecule type" value="Genomic_DNA"/>
</dbReference>
<dbReference type="AlphaFoldDB" id="A0A286U2D9"/>
<dbReference type="Proteomes" id="UP000218542">
    <property type="component" value="Unassembled WGS sequence"/>
</dbReference>
<evidence type="ECO:0000313" key="2">
    <source>
        <dbReference type="Proteomes" id="UP000218542"/>
    </source>
</evidence>
<proteinExistence type="predicted"/>